<reference evidence="1 2" key="2">
    <citation type="journal article" date="2011" name="Stand. Genomic Sci.">
        <title>Complete genome sequence of Tsukamurella paurometabola type strain (no. 33).</title>
        <authorList>
            <person name="Munk A.C."/>
            <person name="Lapidus A."/>
            <person name="Lucas S."/>
            <person name="Nolan M."/>
            <person name="Tice H."/>
            <person name="Cheng J.F."/>
            <person name="Del Rio T.G."/>
            <person name="Goodwin L."/>
            <person name="Pitluck S."/>
            <person name="Liolios K."/>
            <person name="Huntemann M."/>
            <person name="Ivanova N."/>
            <person name="Mavromatis K."/>
            <person name="Mikhailova N."/>
            <person name="Pati A."/>
            <person name="Chen A."/>
            <person name="Palaniappan K."/>
            <person name="Tapia R."/>
            <person name="Han C."/>
            <person name="Land M."/>
            <person name="Hauser L."/>
            <person name="Chang Y.J."/>
            <person name="Jeffries C.D."/>
            <person name="Brettin T."/>
            <person name="Yasawong M."/>
            <person name="Brambilla E.M."/>
            <person name="Rohde M."/>
            <person name="Sikorski J."/>
            <person name="Goker M."/>
            <person name="Detter J.C."/>
            <person name="Woyke T."/>
            <person name="Bristow J."/>
            <person name="Eisen J.A."/>
            <person name="Markowitz V."/>
            <person name="Hugenholtz P."/>
            <person name="Kyrpides N.C."/>
            <person name="Klenk H.P."/>
        </authorList>
    </citation>
    <scope>NUCLEOTIDE SEQUENCE [LARGE SCALE GENOMIC DNA]</scope>
    <source>
        <strain evidence="2">ATCC 8368 / DSM 20162 / CCUG 35730 / CIP 100753 / JCM 10117 / KCTC 9821 / NBRC 16120 / NCIMB 702349 / NCTC 13040</strain>
    </source>
</reference>
<proteinExistence type="predicted"/>
<organism evidence="1 2">
    <name type="scientific">Tsukamurella paurometabola (strain ATCC 8368 / DSM 20162 / CCUG 35730 / CIP 100753 / JCM 10117 / KCTC 9821 / NBRC 16120 / NCIMB 702349 / NCTC 13040)</name>
    <name type="common">Corynebacterium paurometabolum</name>
    <dbReference type="NCBI Taxonomy" id="521096"/>
    <lineage>
        <taxon>Bacteria</taxon>
        <taxon>Bacillati</taxon>
        <taxon>Actinomycetota</taxon>
        <taxon>Actinomycetes</taxon>
        <taxon>Mycobacteriales</taxon>
        <taxon>Tsukamurellaceae</taxon>
        <taxon>Tsukamurella</taxon>
    </lineage>
</organism>
<evidence type="ECO:0000313" key="1">
    <source>
        <dbReference type="EMBL" id="ADG80636.1"/>
    </source>
</evidence>
<keyword evidence="2" id="KW-1185">Reference proteome</keyword>
<protein>
    <submittedName>
        <fullName evidence="1">Response regulator receiver protein</fullName>
    </submittedName>
</protein>
<name>D5UNE1_TSUPD</name>
<reference evidence="2" key="1">
    <citation type="submission" date="2010-03" db="EMBL/GenBank/DDBJ databases">
        <title>The complete chromosome of Tsukamurella paurometabola DSM 20162.</title>
        <authorList>
            <consortium name="US DOE Joint Genome Institute (JGI-PGF)"/>
            <person name="Lucas S."/>
            <person name="Copeland A."/>
            <person name="Lapidus A."/>
            <person name="Glavina del Rio T."/>
            <person name="Dalin E."/>
            <person name="Tice H."/>
            <person name="Bruce D."/>
            <person name="Goodwin L."/>
            <person name="Pitluck S."/>
            <person name="Kyrpides N."/>
            <person name="Mavromatis K."/>
            <person name="Ivanova N."/>
            <person name="Mikhailova N."/>
            <person name="Munk A.C."/>
            <person name="Brettin T."/>
            <person name="Detter J.C."/>
            <person name="Tapia R."/>
            <person name="Han C."/>
            <person name="Larimer F."/>
            <person name="Land M."/>
            <person name="Hauser L."/>
            <person name="Markowitz V."/>
            <person name="Cheng J.-F."/>
            <person name="Hugenholtz P."/>
            <person name="Woyke T."/>
            <person name="Wu D."/>
            <person name="Jando M."/>
            <person name="Brambilla E."/>
            <person name="Klenk H.-P."/>
            <person name="Eisen J.A."/>
        </authorList>
    </citation>
    <scope>NUCLEOTIDE SEQUENCE [LARGE SCALE GENOMIC DNA]</scope>
    <source>
        <strain evidence="2">ATCC 8368 / DSM 20162 / CCUG 35730 / CIP 100753 / JCM 10117 / KCTC 9821 / NBRC 16120 / NCIMB 702349 / NCTC 13040</strain>
    </source>
</reference>
<dbReference type="STRING" id="521096.Tpau_4066"/>
<sequence>MRHAHAELVDRIVAAVTAVDGVAGLYAGAAGSAATYLPGRTVPGVRVDDEAGQVNLIVEFGEDTDIVAVADRARQAASDAAGVPIDVTVSDIRMPTSTDRSKEMTA</sequence>
<gene>
    <name evidence="1" type="ordered locus">Tpau_4066</name>
</gene>
<dbReference type="EMBL" id="CP001966">
    <property type="protein sequence ID" value="ADG80636.1"/>
    <property type="molecule type" value="Genomic_DNA"/>
</dbReference>
<accession>D5UNE1</accession>
<dbReference type="RefSeq" id="WP_013128626.1">
    <property type="nucleotide sequence ID" value="NC_014158.1"/>
</dbReference>
<dbReference type="Proteomes" id="UP000001213">
    <property type="component" value="Chromosome"/>
</dbReference>
<dbReference type="AlphaFoldDB" id="D5UNE1"/>
<dbReference type="KEGG" id="tpr:Tpau_4066"/>
<dbReference type="HOGENOM" id="CLU_160020_2_1_11"/>
<evidence type="ECO:0000313" key="2">
    <source>
        <dbReference type="Proteomes" id="UP000001213"/>
    </source>
</evidence>